<dbReference type="EMBL" id="JBHTIZ010000011">
    <property type="protein sequence ID" value="MFD0983619.1"/>
    <property type="molecule type" value="Genomic_DNA"/>
</dbReference>
<keyword evidence="2" id="KW-1185">Reference proteome</keyword>
<organism evidence="1 2">
    <name type="scientific">Flavobacterium myungsuense</name>
    <dbReference type="NCBI Taxonomy" id="651823"/>
    <lineage>
        <taxon>Bacteria</taxon>
        <taxon>Pseudomonadati</taxon>
        <taxon>Bacteroidota</taxon>
        <taxon>Flavobacteriia</taxon>
        <taxon>Flavobacteriales</taxon>
        <taxon>Flavobacteriaceae</taxon>
        <taxon>Flavobacterium</taxon>
    </lineage>
</organism>
<protein>
    <submittedName>
        <fullName evidence="1">GNAT family N-acetyltransferase</fullName>
    </submittedName>
</protein>
<dbReference type="Gene3D" id="3.40.630.30">
    <property type="match status" value="1"/>
</dbReference>
<proteinExistence type="predicted"/>
<dbReference type="Proteomes" id="UP001597051">
    <property type="component" value="Unassembled WGS sequence"/>
</dbReference>
<accession>A0ABW3IZU2</accession>
<sequence>MIEIIKYESSRSSEWDYFISNSRIDSFIFFRSFMEYHSHKFVDFSLMIYRKGKLDAVIPGNIENNIFYSHQGLTYGGLITSLHSKTIDVINYFNSINIFLKKNGLKQVIYKSIPYIYHKLPSQEDVYALFRLNSQKIGCNISSTIYQNNKLPFTELRKRGFKKAKVNNVEIIKTTNFSDFWTVLEDNLIANHEVKPVHTINEITFLHEKFPHNIVGYTCMLDSKVIAGCVLFIMKNVVHVQYISANEKGKEIGALDLLFENLINEKYNHKDFFDFGQSTEQMGAVLNENLIFQKEGFGARGVCYDTYIYDI</sequence>
<evidence type="ECO:0000313" key="1">
    <source>
        <dbReference type="EMBL" id="MFD0983619.1"/>
    </source>
</evidence>
<dbReference type="SUPFAM" id="SSF55729">
    <property type="entry name" value="Acyl-CoA N-acyltransferases (Nat)"/>
    <property type="match status" value="1"/>
</dbReference>
<dbReference type="InterPro" id="IPR016181">
    <property type="entry name" value="Acyl_CoA_acyltransferase"/>
</dbReference>
<dbReference type="RefSeq" id="WP_379754153.1">
    <property type="nucleotide sequence ID" value="NZ_JBHSYB010000012.1"/>
</dbReference>
<comment type="caution">
    <text evidence="1">The sequence shown here is derived from an EMBL/GenBank/DDBJ whole genome shotgun (WGS) entry which is preliminary data.</text>
</comment>
<name>A0ABW3IZU2_9FLAO</name>
<gene>
    <name evidence="1" type="ORF">ACFQ0S_03920</name>
</gene>
<evidence type="ECO:0000313" key="2">
    <source>
        <dbReference type="Proteomes" id="UP001597051"/>
    </source>
</evidence>
<reference evidence="2" key="1">
    <citation type="journal article" date="2019" name="Int. J. Syst. Evol. Microbiol.">
        <title>The Global Catalogue of Microorganisms (GCM) 10K type strain sequencing project: providing services to taxonomists for standard genome sequencing and annotation.</title>
        <authorList>
            <consortium name="The Broad Institute Genomics Platform"/>
            <consortium name="The Broad Institute Genome Sequencing Center for Infectious Disease"/>
            <person name="Wu L."/>
            <person name="Ma J."/>
        </authorList>
    </citation>
    <scope>NUCLEOTIDE SEQUENCE [LARGE SCALE GENOMIC DNA]</scope>
    <source>
        <strain evidence="2">CECT 7649</strain>
    </source>
</reference>